<accession>A0ACB8SBV8</accession>
<keyword evidence="2" id="KW-1185">Reference proteome</keyword>
<dbReference type="EMBL" id="MU275840">
    <property type="protein sequence ID" value="KAI0053385.1"/>
    <property type="molecule type" value="Genomic_DNA"/>
</dbReference>
<reference evidence="1" key="1">
    <citation type="submission" date="2021-02" db="EMBL/GenBank/DDBJ databases">
        <authorList>
            <consortium name="DOE Joint Genome Institute"/>
            <person name="Ahrendt S."/>
            <person name="Looney B.P."/>
            <person name="Miyauchi S."/>
            <person name="Morin E."/>
            <person name="Drula E."/>
            <person name="Courty P.E."/>
            <person name="Chicoki N."/>
            <person name="Fauchery L."/>
            <person name="Kohler A."/>
            <person name="Kuo A."/>
            <person name="Labutti K."/>
            <person name="Pangilinan J."/>
            <person name="Lipzen A."/>
            <person name="Riley R."/>
            <person name="Andreopoulos W."/>
            <person name="He G."/>
            <person name="Johnson J."/>
            <person name="Barry K.W."/>
            <person name="Grigoriev I.V."/>
            <person name="Nagy L."/>
            <person name="Hibbett D."/>
            <person name="Henrissat B."/>
            <person name="Matheny P.B."/>
            <person name="Labbe J."/>
            <person name="Martin F."/>
        </authorList>
    </citation>
    <scope>NUCLEOTIDE SEQUENCE</scope>
    <source>
        <strain evidence="1">FP105234-sp</strain>
    </source>
</reference>
<reference evidence="1" key="2">
    <citation type="journal article" date="2022" name="New Phytol.">
        <title>Evolutionary transition to the ectomycorrhizal habit in the genomes of a hyperdiverse lineage of mushroom-forming fungi.</title>
        <authorList>
            <person name="Looney B."/>
            <person name="Miyauchi S."/>
            <person name="Morin E."/>
            <person name="Drula E."/>
            <person name="Courty P.E."/>
            <person name="Kohler A."/>
            <person name="Kuo A."/>
            <person name="LaButti K."/>
            <person name="Pangilinan J."/>
            <person name="Lipzen A."/>
            <person name="Riley R."/>
            <person name="Andreopoulos W."/>
            <person name="He G."/>
            <person name="Johnson J."/>
            <person name="Nolan M."/>
            <person name="Tritt A."/>
            <person name="Barry K.W."/>
            <person name="Grigoriev I.V."/>
            <person name="Nagy L.G."/>
            <person name="Hibbett D."/>
            <person name="Henrissat B."/>
            <person name="Matheny P.B."/>
            <person name="Labbe J."/>
            <person name="Martin F.M."/>
        </authorList>
    </citation>
    <scope>NUCLEOTIDE SEQUENCE</scope>
    <source>
        <strain evidence="1">FP105234-sp</strain>
    </source>
</reference>
<proteinExistence type="predicted"/>
<organism evidence="1 2">
    <name type="scientific">Auriscalpium vulgare</name>
    <dbReference type="NCBI Taxonomy" id="40419"/>
    <lineage>
        <taxon>Eukaryota</taxon>
        <taxon>Fungi</taxon>
        <taxon>Dikarya</taxon>
        <taxon>Basidiomycota</taxon>
        <taxon>Agaricomycotina</taxon>
        <taxon>Agaricomycetes</taxon>
        <taxon>Russulales</taxon>
        <taxon>Auriscalpiaceae</taxon>
        <taxon>Auriscalpium</taxon>
    </lineage>
</organism>
<gene>
    <name evidence="1" type="ORF">FA95DRAFT_737893</name>
</gene>
<evidence type="ECO:0000313" key="2">
    <source>
        <dbReference type="Proteomes" id="UP000814033"/>
    </source>
</evidence>
<name>A0ACB8SBV8_9AGAM</name>
<comment type="caution">
    <text evidence="1">The sequence shown here is derived from an EMBL/GenBank/DDBJ whole genome shotgun (WGS) entry which is preliminary data.</text>
</comment>
<dbReference type="Proteomes" id="UP000814033">
    <property type="component" value="Unassembled WGS sequence"/>
</dbReference>
<sequence length="279" mass="30140">MAAPDTVSAPDVASFSLISAIRYDPALRALAWNTAANAGIPSPFMLLRFHHDRLLAAARVHAWGPASALTWDAFHSACERAVAEYTGPARDGPLKLRPELARDGVVSISVSPTLPLPADPMLASTISPFTDTLPSSLPLFPLFLDTHPTPSSVFTATKTTRRAHYAAARARLALAPYPPPGAPPTPPEREEDVLLWNDAGMLTETSLRNVALFRRGRWTTPADATGGLRGTVRRWLLEQGRVVQDTAGVLTRRIVQDGEMVLVFNGVEGCRLAVARLKK</sequence>
<protein>
    <submittedName>
        <fullName evidence="1">Uncharacterized protein</fullName>
    </submittedName>
</protein>
<evidence type="ECO:0000313" key="1">
    <source>
        <dbReference type="EMBL" id="KAI0053385.1"/>
    </source>
</evidence>